<dbReference type="InterPro" id="IPR027417">
    <property type="entry name" value="P-loop_NTPase"/>
</dbReference>
<dbReference type="RefSeq" id="WP_379980055.1">
    <property type="nucleotide sequence ID" value="NZ_JBHSFV010000009.1"/>
</dbReference>
<accession>A0ABV9HZA2</accession>
<dbReference type="EMBL" id="JBHSFV010000009">
    <property type="protein sequence ID" value="MFC4635130.1"/>
    <property type="molecule type" value="Genomic_DNA"/>
</dbReference>
<dbReference type="InterPro" id="IPR050221">
    <property type="entry name" value="26S_Proteasome_ATPase"/>
</dbReference>
<dbReference type="InterPro" id="IPR003593">
    <property type="entry name" value="AAA+_ATPase"/>
</dbReference>
<proteinExistence type="inferred from homology"/>
<dbReference type="PANTHER" id="PTHR23073">
    <property type="entry name" value="26S PROTEASOME REGULATORY SUBUNIT"/>
    <property type="match status" value="1"/>
</dbReference>
<evidence type="ECO:0000256" key="1">
    <source>
        <dbReference type="ARBA" id="ARBA00006914"/>
    </source>
</evidence>
<keyword evidence="6" id="KW-1185">Reference proteome</keyword>
<evidence type="ECO:0000259" key="4">
    <source>
        <dbReference type="SMART" id="SM00382"/>
    </source>
</evidence>
<gene>
    <name evidence="5" type="ORF">ACFO3O_14515</name>
</gene>
<sequence>MADLEITHTSTTASVGPIFSFLKKHITYRLSLELTQEEPPVPTLHLDDNNSILGQYIKDENLSFEEIICLCLALIPHISPEFLNTIISDFLPNGGEFPEFGGIKGKNHRGILPTAETAIYILAGNHIDHRLQAITLLQTSNKLLQNKTLYIESVPKGEPTLSGKLLIDDEVLIKLTTGLEIKPTLSQEFPASLITTELSWDDLVLNDKTLHEIKEIETWLQFNDILLNDWNMKSKIKPGYRVMFYGPPGTGKTLTAGLLGKYTEKDVYRIDLSMVVSKYIGETEKNLSSLFDRAINKDWILFFDEADAIFGKRTNVRDAHDKYANQEVSYLLQRIEAHPGLVILASNFKNNIDTAFTRRFQSIIEFETPTHKERLQLWKNNLPHKITLEEAISLEDIARKFAITGSNIVNIIQYACLKTIAKGTTTITHKIILEGVKKEYIKEGKTLNV</sequence>
<comment type="caution">
    <text evidence="5">The sequence shown here is derived from an EMBL/GenBank/DDBJ whole genome shotgun (WGS) entry which is preliminary data.</text>
</comment>
<dbReference type="Proteomes" id="UP001596043">
    <property type="component" value="Unassembled WGS sequence"/>
</dbReference>
<protein>
    <submittedName>
        <fullName evidence="5">ATP-binding protein</fullName>
    </submittedName>
</protein>
<keyword evidence="3 5" id="KW-0067">ATP-binding</keyword>
<dbReference type="SMART" id="SM00382">
    <property type="entry name" value="AAA"/>
    <property type="match status" value="1"/>
</dbReference>
<dbReference type="GO" id="GO:0005524">
    <property type="term" value="F:ATP binding"/>
    <property type="evidence" value="ECO:0007669"/>
    <property type="project" value="UniProtKB-KW"/>
</dbReference>
<evidence type="ECO:0000256" key="2">
    <source>
        <dbReference type="ARBA" id="ARBA00022741"/>
    </source>
</evidence>
<organism evidence="5 6">
    <name type="scientific">Dokdonia ponticola</name>
    <dbReference type="NCBI Taxonomy" id="2041041"/>
    <lineage>
        <taxon>Bacteria</taxon>
        <taxon>Pseudomonadati</taxon>
        <taxon>Bacteroidota</taxon>
        <taxon>Flavobacteriia</taxon>
        <taxon>Flavobacteriales</taxon>
        <taxon>Flavobacteriaceae</taxon>
        <taxon>Dokdonia</taxon>
    </lineage>
</organism>
<evidence type="ECO:0000313" key="5">
    <source>
        <dbReference type="EMBL" id="MFC4635130.1"/>
    </source>
</evidence>
<dbReference type="Gene3D" id="3.40.50.300">
    <property type="entry name" value="P-loop containing nucleotide triphosphate hydrolases"/>
    <property type="match status" value="1"/>
</dbReference>
<evidence type="ECO:0000256" key="3">
    <source>
        <dbReference type="ARBA" id="ARBA00022840"/>
    </source>
</evidence>
<reference evidence="6" key="1">
    <citation type="journal article" date="2019" name="Int. J. Syst. Evol. Microbiol.">
        <title>The Global Catalogue of Microorganisms (GCM) 10K type strain sequencing project: providing services to taxonomists for standard genome sequencing and annotation.</title>
        <authorList>
            <consortium name="The Broad Institute Genomics Platform"/>
            <consortium name="The Broad Institute Genome Sequencing Center for Infectious Disease"/>
            <person name="Wu L."/>
            <person name="Ma J."/>
        </authorList>
    </citation>
    <scope>NUCLEOTIDE SEQUENCE [LARGE SCALE GENOMIC DNA]</scope>
    <source>
        <strain evidence="6">YJ-61-S</strain>
    </source>
</reference>
<dbReference type="CDD" id="cd19481">
    <property type="entry name" value="RecA-like_protease"/>
    <property type="match status" value="1"/>
</dbReference>
<name>A0ABV9HZA2_9FLAO</name>
<keyword evidence="2" id="KW-0547">Nucleotide-binding</keyword>
<dbReference type="SUPFAM" id="SSF52540">
    <property type="entry name" value="P-loop containing nucleoside triphosphate hydrolases"/>
    <property type="match status" value="1"/>
</dbReference>
<dbReference type="InterPro" id="IPR003959">
    <property type="entry name" value="ATPase_AAA_core"/>
</dbReference>
<dbReference type="Pfam" id="PF00004">
    <property type="entry name" value="AAA"/>
    <property type="match status" value="1"/>
</dbReference>
<comment type="similarity">
    <text evidence="1">Belongs to the AAA ATPase family.</text>
</comment>
<evidence type="ECO:0000313" key="6">
    <source>
        <dbReference type="Proteomes" id="UP001596043"/>
    </source>
</evidence>
<feature type="domain" description="AAA+ ATPase" evidence="4">
    <location>
        <begin position="238"/>
        <end position="370"/>
    </location>
</feature>